<sequence>MPKKTRSQVSEELGAGSCGSQPDIISLFKEELQTLSHALTGKLNLLEAAIQEVREGQTDIVRSLSFLDEKFEELKVTTRRLEKDNEELKAKNKSLDNQVCDLHHKVHDLDQYHRRINLELAGIPESREESPLVLALKVAQCVAPSLKESDIDIAHRLGAPRAGADRRPRSIIVRFNSRRARNAVYDGRKKLKNVTTRDIGVHGNANKFYVNENLTSVTRELLGIVNVERKKAGFKFVWTVNGKIFVRKDEKEPAIIIHTKDDIKKLK</sequence>
<dbReference type="EnsemblMetazoa" id="XM_003724351">
    <property type="protein sequence ID" value="XP_003724399"/>
    <property type="gene ID" value="LOC100893464"/>
</dbReference>
<dbReference type="OrthoDB" id="7477775at2759"/>
<dbReference type="InterPro" id="IPR004244">
    <property type="entry name" value="Transposase_22"/>
</dbReference>
<evidence type="ECO:0000313" key="4">
    <source>
        <dbReference type="Proteomes" id="UP000007110"/>
    </source>
</evidence>
<evidence type="ECO:0000256" key="1">
    <source>
        <dbReference type="SAM" id="Coils"/>
    </source>
</evidence>
<protein>
    <recommendedName>
        <fullName evidence="2">FP protein C-terminal domain-containing protein</fullName>
    </recommendedName>
</protein>
<organism evidence="3 4">
    <name type="scientific">Strongylocentrotus purpuratus</name>
    <name type="common">Purple sea urchin</name>
    <dbReference type="NCBI Taxonomy" id="7668"/>
    <lineage>
        <taxon>Eukaryota</taxon>
        <taxon>Metazoa</taxon>
        <taxon>Echinodermata</taxon>
        <taxon>Eleutherozoa</taxon>
        <taxon>Echinozoa</taxon>
        <taxon>Echinoidea</taxon>
        <taxon>Euechinoidea</taxon>
        <taxon>Echinacea</taxon>
        <taxon>Camarodonta</taxon>
        <taxon>Echinidea</taxon>
        <taxon>Strongylocentrotidae</taxon>
        <taxon>Strongylocentrotus</taxon>
    </lineage>
</organism>
<keyword evidence="4" id="KW-1185">Reference proteome</keyword>
<feature type="domain" description="FP protein C-terminal" evidence="2">
    <location>
        <begin position="216"/>
        <end position="267"/>
    </location>
</feature>
<dbReference type="AlphaFoldDB" id="A0A7M7GEW2"/>
<dbReference type="GeneID" id="100893464"/>
<name>A0A7M7GEW2_STRPU</name>
<dbReference type="OMA" id="REESTCH"/>
<feature type="coiled-coil region" evidence="1">
    <location>
        <begin position="64"/>
        <end position="98"/>
    </location>
</feature>
<dbReference type="Proteomes" id="UP000007110">
    <property type="component" value="Unassembled WGS sequence"/>
</dbReference>
<proteinExistence type="predicted"/>
<dbReference type="KEGG" id="spu:100893464"/>
<dbReference type="Gene3D" id="3.30.70.1820">
    <property type="entry name" value="L1 transposable element, RRM domain"/>
    <property type="match status" value="1"/>
</dbReference>
<reference evidence="3" key="2">
    <citation type="submission" date="2021-01" db="UniProtKB">
        <authorList>
            <consortium name="EnsemblMetazoa"/>
        </authorList>
    </citation>
    <scope>IDENTIFICATION</scope>
</reference>
<accession>A0A7M7GEW2</accession>
<evidence type="ECO:0000259" key="2">
    <source>
        <dbReference type="Pfam" id="PF25298"/>
    </source>
</evidence>
<dbReference type="InterPro" id="IPR057251">
    <property type="entry name" value="FP_C"/>
</dbReference>
<dbReference type="InParanoid" id="A0A7M7GEW2"/>
<keyword evidence="1" id="KW-0175">Coiled coil</keyword>
<dbReference type="PANTHER" id="PTHR11505">
    <property type="entry name" value="L1 TRANSPOSABLE ELEMENT-RELATED"/>
    <property type="match status" value="1"/>
</dbReference>
<dbReference type="Pfam" id="PF25298">
    <property type="entry name" value="Baculo_FP_2nd"/>
    <property type="match status" value="1"/>
</dbReference>
<dbReference type="RefSeq" id="XP_003724399.2">
    <property type="nucleotide sequence ID" value="XM_003724351.2"/>
</dbReference>
<reference evidence="4" key="1">
    <citation type="submission" date="2015-02" db="EMBL/GenBank/DDBJ databases">
        <title>Genome sequencing for Strongylocentrotus purpuratus.</title>
        <authorList>
            <person name="Murali S."/>
            <person name="Liu Y."/>
            <person name="Vee V."/>
            <person name="English A."/>
            <person name="Wang M."/>
            <person name="Skinner E."/>
            <person name="Han Y."/>
            <person name="Muzny D.M."/>
            <person name="Worley K.C."/>
            <person name="Gibbs R.A."/>
        </authorList>
    </citation>
    <scope>NUCLEOTIDE SEQUENCE</scope>
</reference>
<evidence type="ECO:0000313" key="3">
    <source>
        <dbReference type="EnsemblMetazoa" id="XP_003724399"/>
    </source>
</evidence>